<name>A0AAP6LKH4_RIEAN</name>
<feature type="region of interest" description="Disordered" evidence="1">
    <location>
        <begin position="580"/>
        <end position="606"/>
    </location>
</feature>
<dbReference type="EMBL" id="JAQZHK010000002">
    <property type="protein sequence ID" value="MDY3512175.1"/>
    <property type="molecule type" value="Genomic_DNA"/>
</dbReference>
<organism evidence="2 3">
    <name type="scientific">Riemerella anatipestifer</name>
    <name type="common">Moraxella anatipestifer</name>
    <dbReference type="NCBI Taxonomy" id="34085"/>
    <lineage>
        <taxon>Bacteria</taxon>
        <taxon>Pseudomonadati</taxon>
        <taxon>Bacteroidota</taxon>
        <taxon>Flavobacteriia</taxon>
        <taxon>Flavobacteriales</taxon>
        <taxon>Weeksellaceae</taxon>
        <taxon>Riemerella</taxon>
    </lineage>
</organism>
<evidence type="ECO:0000313" key="3">
    <source>
        <dbReference type="Proteomes" id="UP001284033"/>
    </source>
</evidence>
<evidence type="ECO:0000313" key="2">
    <source>
        <dbReference type="EMBL" id="MDY3512175.1"/>
    </source>
</evidence>
<protein>
    <recommendedName>
        <fullName evidence="4">DUF3945 domain-containing protein</fullName>
    </recommendedName>
</protein>
<reference evidence="2" key="1">
    <citation type="submission" date="2023-01" db="EMBL/GenBank/DDBJ databases">
        <title>Genome-based studies on antimicrobial resistance profiles of Riemerella anatipestifer in China, 1994 to 2021.</title>
        <authorList>
            <person name="Yang Z."/>
            <person name="Zhu D."/>
        </authorList>
    </citation>
    <scope>NUCLEOTIDE SEQUENCE</scope>
    <source>
        <strain evidence="2">RCAD1218</strain>
    </source>
</reference>
<evidence type="ECO:0000256" key="1">
    <source>
        <dbReference type="SAM" id="MobiDB-lite"/>
    </source>
</evidence>
<gene>
    <name evidence="2" type="ORF">PG303_02960</name>
</gene>
<feature type="compositionally biased region" description="Basic and acidic residues" evidence="1">
    <location>
        <begin position="583"/>
        <end position="606"/>
    </location>
</feature>
<dbReference type="AlphaFoldDB" id="A0AAP6LKH4"/>
<dbReference type="Proteomes" id="UP001284033">
    <property type="component" value="Unassembled WGS sequence"/>
</dbReference>
<sequence>MAELSFKDKYVTPLTRGYKDFVQEMENTSPEQFYMDGEREFTPEEKKYLKIYNHKQGIITQEQEQVERINPNIENISSKALIDANYFKNLEPNTQKEVEDYLEKKGIEKITVHNPFEGNEIDFFLEKHIIRDLENLKTNVESLQEGGVKSLKIAEVFHQGDNELDVDWLSKTNFNIKEIKYNLSDDIRDWKMEQVNSESLNNLSTQKSELFISTDYLLEIINDKSILFPYLARYDEIDLFIEPNNLYEINSTVNEILEINLKENNKMEVSEKVESLIGQIANTKLDDNLGHKIKLFNELSDTEKAFFKENAKEIAIVNIAEIQEGISDEEKQTISQKFDNFFEQIQEQPKKTYEQEEVIGYLKNQLMYLGFGKDEKLHKDLEKGVLETQNGEKFQIATKYDKVLEGNEAHFLVNFHKSEQGGVYLNSFKGVLKEGNTGEERIHSFGANKFTAKEAINLLEGRAVKTQFTNKLTNEQDDVFVKLKLKEEKNEFGNYQMQMYNKGYGINTEDIVNKSQLVFDGENAEEIKELVIKSLEKGNVVNVKFRNDDNNIQQGKAIFNPQYKTINLYDEQMNRINTNKPIRGLEADRQQEKSNAREYSRGRNPH</sequence>
<comment type="caution">
    <text evidence="2">The sequence shown here is derived from an EMBL/GenBank/DDBJ whole genome shotgun (WGS) entry which is preliminary data.</text>
</comment>
<dbReference type="RefSeq" id="WP_253037397.1">
    <property type="nucleotide sequence ID" value="NZ_CP170447.1"/>
</dbReference>
<proteinExistence type="predicted"/>
<evidence type="ECO:0008006" key="4">
    <source>
        <dbReference type="Google" id="ProtNLM"/>
    </source>
</evidence>
<accession>A0AAP6LKH4</accession>